<dbReference type="InterPro" id="IPR045358">
    <property type="entry name" value="Ty3_capsid"/>
</dbReference>
<dbReference type="Gene3D" id="2.40.70.10">
    <property type="entry name" value="Acid Proteases"/>
    <property type="match status" value="1"/>
</dbReference>
<keyword evidence="18" id="KW-0175">Coiled coil</keyword>
<evidence type="ECO:0000256" key="9">
    <source>
        <dbReference type="ARBA" id="ARBA00022801"/>
    </source>
</evidence>
<feature type="region of interest" description="Disordered" evidence="19">
    <location>
        <begin position="613"/>
        <end position="683"/>
    </location>
</feature>
<dbReference type="SUPFAM" id="SSF56672">
    <property type="entry name" value="DNA/RNA polymerases"/>
    <property type="match status" value="1"/>
</dbReference>
<comment type="caution">
    <text evidence="22">The sequence shown here is derived from an EMBL/GenBank/DDBJ whole genome shotgun (WGS) entry which is preliminary data.</text>
</comment>
<keyword evidence="10" id="KW-0460">Magnesium</keyword>
<evidence type="ECO:0000256" key="13">
    <source>
        <dbReference type="ARBA" id="ARBA00022918"/>
    </source>
</evidence>
<dbReference type="PROSITE" id="PS50994">
    <property type="entry name" value="INTEGRASE"/>
    <property type="match status" value="1"/>
</dbReference>
<dbReference type="Pfam" id="PF00385">
    <property type="entry name" value="Chromo"/>
    <property type="match status" value="1"/>
</dbReference>
<protein>
    <submittedName>
        <fullName evidence="22">C2H2 and C2HC zinc fingers superfamily protein, putative isoform 1</fullName>
    </submittedName>
</protein>
<dbReference type="Gene3D" id="1.10.340.70">
    <property type="match status" value="1"/>
</dbReference>
<feature type="region of interest" description="Disordered" evidence="19">
    <location>
        <begin position="94"/>
        <end position="143"/>
    </location>
</feature>
<comment type="subcellular location">
    <subcellularLocation>
        <location evidence="1">Nucleus</location>
    </subcellularLocation>
</comment>
<keyword evidence="13" id="KW-0695">RNA-directed DNA polymerase</keyword>
<evidence type="ECO:0000259" key="21">
    <source>
        <dbReference type="PROSITE" id="PS50994"/>
    </source>
</evidence>
<feature type="region of interest" description="Disordered" evidence="19">
    <location>
        <begin position="538"/>
        <end position="576"/>
    </location>
</feature>
<evidence type="ECO:0000256" key="18">
    <source>
        <dbReference type="SAM" id="Coils"/>
    </source>
</evidence>
<keyword evidence="6" id="KW-0479">Metal-binding</keyword>
<evidence type="ECO:0000256" key="16">
    <source>
        <dbReference type="ARBA" id="ARBA00023172"/>
    </source>
</evidence>
<keyword evidence="12" id="KW-0229">DNA integration</keyword>
<evidence type="ECO:0000256" key="8">
    <source>
        <dbReference type="ARBA" id="ARBA00022759"/>
    </source>
</evidence>
<dbReference type="Pfam" id="PF08284">
    <property type="entry name" value="RVP_2"/>
    <property type="match status" value="1"/>
</dbReference>
<evidence type="ECO:0000256" key="6">
    <source>
        <dbReference type="ARBA" id="ARBA00022723"/>
    </source>
</evidence>
<dbReference type="Pfam" id="PF17919">
    <property type="entry name" value="RT_RNaseH_2"/>
    <property type="match status" value="1"/>
</dbReference>
<evidence type="ECO:0000256" key="5">
    <source>
        <dbReference type="ARBA" id="ARBA00022722"/>
    </source>
</evidence>
<dbReference type="Gene3D" id="3.30.420.10">
    <property type="entry name" value="Ribonuclease H-like superfamily/Ribonuclease H"/>
    <property type="match status" value="2"/>
</dbReference>
<keyword evidence="2" id="KW-0645">Protease</keyword>
<feature type="compositionally biased region" description="Basic residues" evidence="19">
    <location>
        <begin position="119"/>
        <end position="132"/>
    </location>
</feature>
<dbReference type="InterPro" id="IPR050951">
    <property type="entry name" value="Retrovirus_Pol_polyprotein"/>
</dbReference>
<evidence type="ECO:0000256" key="11">
    <source>
        <dbReference type="ARBA" id="ARBA00022884"/>
    </source>
</evidence>
<dbReference type="GO" id="GO:0004190">
    <property type="term" value="F:aspartic-type endopeptidase activity"/>
    <property type="evidence" value="ECO:0007669"/>
    <property type="project" value="UniProtKB-KW"/>
</dbReference>
<dbReference type="InterPro" id="IPR001584">
    <property type="entry name" value="Integrase_cat-core"/>
</dbReference>
<dbReference type="SUPFAM" id="SSF54160">
    <property type="entry name" value="Chromo domain-like"/>
    <property type="match status" value="1"/>
</dbReference>
<proteinExistence type="predicted"/>
<organism evidence="22 23">
    <name type="scientific">Hibiscus syriacus</name>
    <name type="common">Rose of Sharon</name>
    <dbReference type="NCBI Taxonomy" id="106335"/>
    <lineage>
        <taxon>Eukaryota</taxon>
        <taxon>Viridiplantae</taxon>
        <taxon>Streptophyta</taxon>
        <taxon>Embryophyta</taxon>
        <taxon>Tracheophyta</taxon>
        <taxon>Spermatophyta</taxon>
        <taxon>Magnoliopsida</taxon>
        <taxon>eudicotyledons</taxon>
        <taxon>Gunneridae</taxon>
        <taxon>Pentapetalae</taxon>
        <taxon>rosids</taxon>
        <taxon>malvids</taxon>
        <taxon>Malvales</taxon>
        <taxon>Malvaceae</taxon>
        <taxon>Malvoideae</taxon>
        <taxon>Hibiscus</taxon>
    </lineage>
</organism>
<sequence length="2463" mass="276893">METVLGDPNCNLADEASPDLLLPPDSPVITDIFGNLQLSPRVGDEYQVEIPPMITGSEHLRLLMDPLDSEGIPYLAHSFLLGLPVPVMWTHEQDTDFEDDGKGGPSKLNDGSKVDKPVKSRKSRGQISKRKKNLEPSAEQSDVRLIEETESNAENFECEMSSKTSLFRPCEGKKSHLIPGSSGYSWSDAEVDGLTDTADGQMAKKKELGEMFMDGKSLQAGGSRNCYLGCSPMSPKNYKMIFRSYCVSSIGSCYLSEQKCLQVFLRIVSHGPLMPLLCFTKFICSSLFYFIINSQVSKSFVEGRTSLENYVFHLKTSVGICALVEAVGLNKGKADLTGLAMEPPRITQFSTEIPSGKACSYLTSGDIIKFLTGGFRLSKARCNDIFWEAVWPRLLARGWHSEQPKNQWSVSSNHYLVFLMPGVKKFSRRKLVKGNHYFDSVSDVLSKIASEPTLIELDAEGNGIGSCKEENGFLSGESSDEDNSPNHKTCYLKPQVSILSSNHMKFTVIDSSLMHGGKASKMRELKYLPIDLMVTSKPMQKDAQDSRKESSNHMLSKGDKCATNARHREGKIGSSTASHSKFTIVDSSLLRGGKSSGVRELRCLPVEFEISSKVSNSSGGDEDNSSGDSSDEYEQKLSDRLSSHGSVATDTKPSNKPVTASNLLKGYKNNGEGKYDNDSSKRNPKISCIADRNFLIHQDEKINTSEDTRPKQIIKHQFSRRAKSSHAVNIVSPAKRKKLTAFANTETSEKSAALSIGLASPMKQQKLTACAKMDRSHLTENISGNPIHLISLMKRQRLNACAKTEQSCLTEKLSVDTSEQMGLCSNGVPDTSHSYDKVSSVTSAEGNPESMETPQGSSEKLPSLSSISSSPPLLLPEAQNGEPRVIEANCSQFNIVNNRADFFMTASNVCAKEQQPTVNAQRQSVMSLDSGMPKKNQTMAEADLSGLQKQIEELTALVKQGRDETNPPKWWENQENRINALESRMETNQGYVEELLKILTGRTGDQVQSVGEQVQSLDTSKNKEKTPVMVTVLNDKSRFTYKTDEPGILKSKPDDCLAIKNSYRPENQMGENSDSRPIIVGLDAEKKGPGSSFSSGIMWNRPKIELPFFEGVNPRGWVQKCLKYFSICGVPVEQRVELATMYLTGKAEVWFDGYIMQKHHVTWHEFEADLCHRFSDRTFSDIVEEFTKLTQKGSVEDYQEKFEELQPHMLLQNPTLTEEFFVSLFISGLRDDIKHRVKALDPKNLSEASKQAKLYELSVEFENRRVRSSFKNPPYPNPLYTSKPTLPIPTKPTAVPNPKQNLMDYRRQNNLCFKCGEKYLPGHQCKTRQLNMITEEVDPSLLEVCPTDAEQIQQQEEENLEISMNAITGCIGHNTLRIQGTIQGKPLNILIDSGSTHSFLTPTWADAGIQINTAYPLAITVANGQQLFSSARCNKVKWEMQGHTFSHDFRLLKLGGSDMVLGVDWMKLFSPILMDFNNMTLSFDHEGEQICIQGQQPSTELYQISGATLLKMSARDSDIIGHIILLTMTGHSSSVPIELQPILDKYSKVFAEPEGLPPQRSHDHAIPLIPTATPVNLRPYRFPHNQKTEVEKQIAAMLSSSVIQPSRSPFASPCLLIKKKDGTWRFCVDYRQLNSLTIKDKFPIPIVEDLLDELNGAVYFSKIDLRSGYWQIRIKPEDIYKTAFRTHQGHYEFKVMPFGLTNAPATFQALMNELFSSFLRKFVLVFFDDILIYSSSMQQHVEHLRLVLEVLKVNQLFAKLSKCFFGQTTVEYLGHIISAAGVSTDPSKVEVMQNWPQPKTLKSLRGFLGLTGYYRRFIRHYGIISKPLTQMLKKDGFHWNSAAYSAFEDLKKAMCSAPVLALPDFSKTFYLETDASSGGVGAVLSQEGRPIAYLSKALSPRHSALSIYEREYLAILLAVSKWRHYLESASFIIKTDHEPLKFLLEQKLTTTIQKKGLTKLLGLDYTIQYRKGKSNVVADALSRRWEDQAQCLTMGVTVLIPGWVQEIEESYKSDSLAQNWISILTITPLADSKWKFSKAVLRYDGRVYIGATGSLRLQIIQSLHDSPQGGHSGAQATYYKIRSNFYWPNLKSMVAAYVRCCQTCQQTKVEHLAKPGLLQPLPIPNQAWEIISMDFIEGLPTSLKKNCILVIVDKFTKYSHFLPLAHPYSAAELGTKTVFSTAYHPETDGQTERVNQCLEQYLRGFCFYKPKQWTKWLSHAEWWYNTTYHTALKLTPFQALYGYKPPIMVWPTESTVHTIAEIMNNREVTRQLIQTQLQMASNRMKQQQDKNRTERVFEVGDMVYLKLQPYRQTSIALRKNLKLAAKYYGPYKILEKIGKVAYRLDLPKSSRLHPVFHVSLLKKFIGDSLIAVTEPPTVDEEGGLQIKPLKIMARRIVNRKGKPVTQLLVRWENLTEENDTWEDYTTLKGQFPAFDPWGQGSSRGMGIVMVGEEERRGSIEEER</sequence>
<evidence type="ECO:0000256" key="15">
    <source>
        <dbReference type="ARBA" id="ARBA00023125"/>
    </source>
</evidence>
<dbReference type="Proteomes" id="UP000436088">
    <property type="component" value="Unassembled WGS sequence"/>
</dbReference>
<keyword evidence="3" id="KW-0808">Transferase</keyword>
<evidence type="ECO:0000256" key="7">
    <source>
        <dbReference type="ARBA" id="ARBA00022750"/>
    </source>
</evidence>
<evidence type="ECO:0000256" key="10">
    <source>
        <dbReference type="ARBA" id="ARBA00022842"/>
    </source>
</evidence>
<dbReference type="CDD" id="cd09274">
    <property type="entry name" value="RNase_HI_RT_Ty3"/>
    <property type="match status" value="1"/>
</dbReference>
<feature type="region of interest" description="Disordered" evidence="19">
    <location>
        <begin position="826"/>
        <end position="877"/>
    </location>
</feature>
<evidence type="ECO:0000256" key="4">
    <source>
        <dbReference type="ARBA" id="ARBA00022695"/>
    </source>
</evidence>
<feature type="compositionally biased region" description="Polar residues" evidence="19">
    <location>
        <begin position="828"/>
        <end position="856"/>
    </location>
</feature>
<evidence type="ECO:0000259" key="20">
    <source>
        <dbReference type="PROSITE" id="PS50878"/>
    </source>
</evidence>
<dbReference type="GO" id="GO:0005634">
    <property type="term" value="C:nucleus"/>
    <property type="evidence" value="ECO:0007669"/>
    <property type="project" value="UniProtKB-SubCell"/>
</dbReference>
<keyword evidence="9" id="KW-0378">Hydrolase</keyword>
<dbReference type="InterPro" id="IPR016197">
    <property type="entry name" value="Chromo-like_dom_sf"/>
</dbReference>
<keyword evidence="16" id="KW-0233">DNA recombination</keyword>
<feature type="coiled-coil region" evidence="18">
    <location>
        <begin position="937"/>
        <end position="964"/>
    </location>
</feature>
<dbReference type="InterPro" id="IPR023779">
    <property type="entry name" value="Chromodomain_CS"/>
</dbReference>
<dbReference type="Pfam" id="PF19259">
    <property type="entry name" value="Ty3_capsid"/>
    <property type="match status" value="1"/>
</dbReference>
<dbReference type="PROSITE" id="PS00598">
    <property type="entry name" value="CHROMO_1"/>
    <property type="match status" value="1"/>
</dbReference>
<dbReference type="Pfam" id="PF24626">
    <property type="entry name" value="SH3_Tf2-1"/>
    <property type="match status" value="1"/>
</dbReference>
<dbReference type="PROSITE" id="PS00141">
    <property type="entry name" value="ASP_PROTEASE"/>
    <property type="match status" value="1"/>
</dbReference>
<dbReference type="InterPro" id="IPR043502">
    <property type="entry name" value="DNA/RNA_pol_sf"/>
</dbReference>
<dbReference type="Gene3D" id="3.10.10.10">
    <property type="entry name" value="HIV Type 1 Reverse Transcriptase, subunit A, domain 1"/>
    <property type="match status" value="1"/>
</dbReference>
<keyword evidence="5" id="KW-0540">Nuclease</keyword>
<keyword evidence="8" id="KW-0255">Endonuclease</keyword>
<feature type="compositionally biased region" description="Basic and acidic residues" evidence="19">
    <location>
        <begin position="539"/>
        <end position="571"/>
    </location>
</feature>
<dbReference type="CDD" id="cd00303">
    <property type="entry name" value="retropepsin_like"/>
    <property type="match status" value="1"/>
</dbReference>
<evidence type="ECO:0000256" key="1">
    <source>
        <dbReference type="ARBA" id="ARBA00004123"/>
    </source>
</evidence>
<keyword evidence="14" id="KW-0239">DNA-directed DNA polymerase</keyword>
<keyword evidence="4" id="KW-0548">Nucleotidyltransferase</keyword>
<dbReference type="Pfam" id="PF17921">
    <property type="entry name" value="Integrase_H2C2"/>
    <property type="match status" value="1"/>
</dbReference>
<evidence type="ECO:0000256" key="17">
    <source>
        <dbReference type="ARBA" id="ARBA00023268"/>
    </source>
</evidence>
<evidence type="ECO:0000256" key="3">
    <source>
        <dbReference type="ARBA" id="ARBA00022679"/>
    </source>
</evidence>
<dbReference type="InterPro" id="IPR000477">
    <property type="entry name" value="RT_dom"/>
</dbReference>
<dbReference type="GO" id="GO:0046872">
    <property type="term" value="F:metal ion binding"/>
    <property type="evidence" value="ECO:0007669"/>
    <property type="project" value="UniProtKB-KW"/>
</dbReference>
<gene>
    <name evidence="22" type="ORF">F3Y22_tig00111671pilonHSYRG00104</name>
</gene>
<keyword evidence="17" id="KW-0511">Multifunctional enzyme</keyword>
<evidence type="ECO:0000256" key="12">
    <source>
        <dbReference type="ARBA" id="ARBA00022908"/>
    </source>
</evidence>
<feature type="compositionally biased region" description="Basic and acidic residues" evidence="19">
    <location>
        <begin position="671"/>
        <end position="681"/>
    </location>
</feature>
<dbReference type="Pfam" id="PF24662">
    <property type="entry name" value="DUF7650"/>
    <property type="match status" value="1"/>
</dbReference>
<dbReference type="Gene3D" id="3.30.70.270">
    <property type="match status" value="2"/>
</dbReference>
<evidence type="ECO:0000256" key="2">
    <source>
        <dbReference type="ARBA" id="ARBA00022670"/>
    </source>
</evidence>
<dbReference type="GO" id="GO:0003964">
    <property type="term" value="F:RNA-directed DNA polymerase activity"/>
    <property type="evidence" value="ECO:0007669"/>
    <property type="project" value="UniProtKB-KW"/>
</dbReference>
<dbReference type="InterPro" id="IPR056067">
    <property type="entry name" value="DUF7650"/>
</dbReference>
<dbReference type="InterPro" id="IPR012337">
    <property type="entry name" value="RNaseH-like_sf"/>
</dbReference>
<evidence type="ECO:0000256" key="19">
    <source>
        <dbReference type="SAM" id="MobiDB-lite"/>
    </source>
</evidence>
<dbReference type="PANTHER" id="PTHR37984">
    <property type="entry name" value="PROTEIN CBG26694"/>
    <property type="match status" value="1"/>
</dbReference>
<dbReference type="InterPro" id="IPR023780">
    <property type="entry name" value="Chromo_domain"/>
</dbReference>
<dbReference type="InterPro" id="IPR001969">
    <property type="entry name" value="Aspartic_peptidase_AS"/>
</dbReference>
<keyword evidence="11" id="KW-0694">RNA-binding</keyword>
<dbReference type="CDD" id="cd01647">
    <property type="entry name" value="RT_LTR"/>
    <property type="match status" value="1"/>
</dbReference>
<feature type="domain" description="Reverse transcriptase" evidence="20">
    <location>
        <begin position="1598"/>
        <end position="1777"/>
    </location>
</feature>
<dbReference type="GO" id="GO:0006508">
    <property type="term" value="P:proteolysis"/>
    <property type="evidence" value="ECO:0007669"/>
    <property type="project" value="UniProtKB-KW"/>
</dbReference>
<keyword evidence="7" id="KW-0064">Aspartyl protease</keyword>
<dbReference type="GO" id="GO:0003723">
    <property type="term" value="F:RNA binding"/>
    <property type="evidence" value="ECO:0007669"/>
    <property type="project" value="UniProtKB-KW"/>
</dbReference>
<dbReference type="PANTHER" id="PTHR37984:SF5">
    <property type="entry name" value="PROTEIN NYNRIN-LIKE"/>
    <property type="match status" value="1"/>
</dbReference>
<evidence type="ECO:0000313" key="22">
    <source>
        <dbReference type="EMBL" id="KAE8675396.1"/>
    </source>
</evidence>
<dbReference type="InterPro" id="IPR041588">
    <property type="entry name" value="Integrase_H2C2"/>
</dbReference>
<feature type="domain" description="Integrase catalytic" evidence="21">
    <location>
        <begin position="2079"/>
        <end position="2244"/>
    </location>
</feature>
<dbReference type="Pfam" id="PF00078">
    <property type="entry name" value="RVT_1"/>
    <property type="match status" value="1"/>
</dbReference>
<dbReference type="FunFam" id="3.30.70.270:FF:000020">
    <property type="entry name" value="Transposon Tf2-6 polyprotein-like Protein"/>
    <property type="match status" value="1"/>
</dbReference>
<evidence type="ECO:0000313" key="23">
    <source>
        <dbReference type="Proteomes" id="UP000436088"/>
    </source>
</evidence>
<dbReference type="FunFam" id="3.10.10.10:FF:000007">
    <property type="entry name" value="Retrovirus-related Pol polyprotein from transposon 17.6-like Protein"/>
    <property type="match status" value="1"/>
</dbReference>
<dbReference type="SUPFAM" id="SSF50630">
    <property type="entry name" value="Acid proteases"/>
    <property type="match status" value="1"/>
</dbReference>
<dbReference type="EMBL" id="VEPZ02001401">
    <property type="protein sequence ID" value="KAE8675396.1"/>
    <property type="molecule type" value="Genomic_DNA"/>
</dbReference>
<feature type="compositionally biased region" description="Acidic residues" evidence="19">
    <location>
        <begin position="620"/>
        <end position="632"/>
    </location>
</feature>
<dbReference type="Gene3D" id="3.10.20.370">
    <property type="match status" value="1"/>
</dbReference>
<keyword evidence="15" id="KW-0238">DNA-binding</keyword>
<dbReference type="GO" id="GO:0006310">
    <property type="term" value="P:DNA recombination"/>
    <property type="evidence" value="ECO:0007669"/>
    <property type="project" value="UniProtKB-KW"/>
</dbReference>
<feature type="compositionally biased region" description="Polar residues" evidence="19">
    <location>
        <begin position="643"/>
        <end position="662"/>
    </location>
</feature>
<accession>A0A6A2YBT9</accession>
<evidence type="ECO:0000256" key="14">
    <source>
        <dbReference type="ARBA" id="ARBA00022932"/>
    </source>
</evidence>
<dbReference type="PROSITE" id="PS50878">
    <property type="entry name" value="RT_POL"/>
    <property type="match status" value="1"/>
</dbReference>
<dbReference type="GO" id="GO:0004519">
    <property type="term" value="F:endonuclease activity"/>
    <property type="evidence" value="ECO:0007669"/>
    <property type="project" value="UniProtKB-KW"/>
</dbReference>
<feature type="compositionally biased region" description="Basic and acidic residues" evidence="19">
    <location>
        <begin position="633"/>
        <end position="642"/>
    </location>
</feature>
<dbReference type="InterPro" id="IPR041577">
    <property type="entry name" value="RT_RNaseH_2"/>
</dbReference>
<reference evidence="22" key="1">
    <citation type="submission" date="2019-09" db="EMBL/GenBank/DDBJ databases">
        <title>Draft genome information of white flower Hibiscus syriacus.</title>
        <authorList>
            <person name="Kim Y.-M."/>
        </authorList>
    </citation>
    <scope>NUCLEOTIDE SEQUENCE [LARGE SCALE GENOMIC DNA]</scope>
    <source>
        <strain evidence="22">YM2019G1</strain>
    </source>
</reference>
<name>A0A6A2YBT9_HIBSY</name>
<dbReference type="GO" id="GO:0003677">
    <property type="term" value="F:DNA binding"/>
    <property type="evidence" value="ECO:0007669"/>
    <property type="project" value="UniProtKB-KW"/>
</dbReference>
<dbReference type="InterPro" id="IPR056924">
    <property type="entry name" value="SH3_Tf2-1"/>
</dbReference>
<dbReference type="SUPFAM" id="SSF53098">
    <property type="entry name" value="Ribonuclease H-like"/>
    <property type="match status" value="1"/>
</dbReference>
<dbReference type="InterPro" id="IPR036397">
    <property type="entry name" value="RNaseH_sf"/>
</dbReference>
<feature type="region of interest" description="Disordered" evidence="19">
    <location>
        <begin position="1272"/>
        <end position="1300"/>
    </location>
</feature>
<dbReference type="InterPro" id="IPR021109">
    <property type="entry name" value="Peptidase_aspartic_dom_sf"/>
</dbReference>
<dbReference type="GO" id="GO:0015074">
    <property type="term" value="P:DNA integration"/>
    <property type="evidence" value="ECO:0007669"/>
    <property type="project" value="UniProtKB-KW"/>
</dbReference>
<keyword evidence="23" id="KW-1185">Reference proteome</keyword>
<feature type="compositionally biased region" description="Low complexity" evidence="19">
    <location>
        <begin position="857"/>
        <end position="876"/>
    </location>
</feature>
<dbReference type="InterPro" id="IPR043128">
    <property type="entry name" value="Rev_trsase/Diguanyl_cyclase"/>
</dbReference>
<dbReference type="GO" id="GO:0003887">
    <property type="term" value="F:DNA-directed DNA polymerase activity"/>
    <property type="evidence" value="ECO:0007669"/>
    <property type="project" value="UniProtKB-KW"/>
</dbReference>